<feature type="compositionally biased region" description="Low complexity" evidence="3">
    <location>
        <begin position="240"/>
        <end position="252"/>
    </location>
</feature>
<feature type="domain" description="Dynein heavy chain hydrolytic ATP-binding dynein motor region" evidence="6">
    <location>
        <begin position="2371"/>
        <end position="2464"/>
    </location>
</feature>
<dbReference type="InterPro" id="IPR041466">
    <property type="entry name" value="Dynein_AAA5_ext"/>
</dbReference>
<evidence type="ECO:0000256" key="2">
    <source>
        <dbReference type="SAM" id="Coils"/>
    </source>
</evidence>
<organism evidence="11 12">
    <name type="scientific">Monosiga brevicollis</name>
    <name type="common">Choanoflagellate</name>
    <dbReference type="NCBI Taxonomy" id="81824"/>
    <lineage>
        <taxon>Eukaryota</taxon>
        <taxon>Choanoflagellata</taxon>
        <taxon>Craspedida</taxon>
        <taxon>Salpingoecidae</taxon>
        <taxon>Monosiga</taxon>
    </lineage>
</organism>
<evidence type="ECO:0000259" key="6">
    <source>
        <dbReference type="Pfam" id="PF12774"/>
    </source>
</evidence>
<feature type="region of interest" description="Disordered" evidence="3">
    <location>
        <begin position="187"/>
        <end position="257"/>
    </location>
</feature>
<sequence length="5583" mass="619297">MATMNYDRVTAQMDGRHWWLVSKLQESFGDALKSAQLETFLCQQDTLECFLTFTEENNEERADLPSGATKHRTLFVWQEQGPARRSTFRNSDDYSSWKNGFDSDPETGAIHQGSDGDSDFAHSDDEGSSDDVIPTTSVSLATGVSQFECSNTVPVHFQDKCVYFVRRMRGSRVGASAMDIAGAATSTGVSFQDRPPRTRGNVTISAPEDEHQPTPADAPDVSTPVSALGPQSPGAGVETGGEAAPATPAAETSGGSLRSSASVDVTAFTDSVCWGEIEPELGPEIQASFLTSVLPAIAAADWNSCNDDQVGAFKVSVDRMLNAMPDGLDVESRLAFQRKATLRVSHETQFAELRPGGRAIPLAAVNLAEQLVDEWISLVEDLLAEAALDRDVRYQSLQGEFDFWTHRLTLLASITDQLKGSVCQNIINVLISSQSRIVKRWRVVDSAITDASNEARDILKFLESAASSVHAMTTLQPGLESAQAAIDHLVNTVKAGSSLLRHLNSGNFAQVFFTRLSDELAEACRLLLSRTAENDGVAKRLKILNVLLAATRGVRDLPIWLQRSSNEDSAQLRLAASPKIKEAIGLCRQLSKYCDRYVNTFLPLLSRRLQALGKRKSQDSLAELRKPSGRTRLLPAGSTGESARTTRSGSTIDLSLVSPMVFHDVNALRDRLQALEAALQLSLTYSALAREWRACSEIEVLELAVHHADLVENTIAAHRDCLDIVYADDSFSRDVATIWEQTRHVEERLKLELPTWLASINNAKEAIERIQRLRALEHRDGLRVCLLDLKTHAYEAYSEELRELQTVYEREKSNPPIQRSAAPVIGHVLWARRLQDKMAGPMAFFAANPDVYQRASPSAQTRELFEALNGTLVEYQQRWLSEWRSQHTAMASGMCATLLVQHPTSNRLVVNIDQNVLTLMEEVRAMSQADIQVPAAMHALVTRASKYKQFSDQLTGMLDRFYALNSAIDELIKPLLLPQYHAVMQAMRPGLVSLTWEASNIDVFVRAVCDKLDVLDTGVQQLQDKLACVIEPELNGVAASTFVHFPRGEHSAETMLHGRVELVSTQDVTTKHRLSNAFVALQEMLTSVELLRSDSFVHDNSWDASQLLKHKLKLINLIQIRAEQSLDSCIRHTLEDLLQWMHSEQHDFSLMVLVEMAAPRLTAKPTGPRMESFMDDIMADAASVYMESMQFVREASASVRSSMRAQTASLREHLSRLSVRSASATRRERQQLASRTMAEQIDELHDLERALVTIHTSTQDMAASDVLRGDGLVTLSHDVRRAWRALWAECQNELTALDNSLRLWGLTEQPSRSDLADTLTVSALVNPDSSLDRIKRVEEKIESLPDALFTSGPLVLDCRPIKFALRSEYNQWKVAGAARLHTEVREQLQQAEEAAVRLRSKLEQEVTSLIDLQGMIDVLQAQGDAFAEEVNLVPIEEAYKILHLIGLELSDAEVKRLSDLRTQQANLDQLSHQVRYHLTKERKPEFERQIDGHVKTLMVASIHLRNSFDASGPLVKGISADEALVRLQRFEELYDKLAEEQRLLATVQNLLSIPITQFAELNFIRSKIQQLWRLYHMYQTFVKDNTALLETPWQKADLDATETRLQELAQQLEQLPSGLRQWEAFSRMAETIKRQLESLPLLKLMAKPFIRDRHWREIMHITGTTFPLEGLTLSKVLSLQLVDYAHKIQELARLAAAEADLEEGLAAIQSLWNDSAFPFHGKPPKLGFSLERQATQGMIASAQDALMRLNSMLTSPSLGPHRNEIVSWLAKLRGVSTFLQQWLDVQGLTHEMKIMMVHVVMEGPRHQLNLIERDFLKFAQTARDVGNIMQFCFGSDGSSSKASALQSLFERLEGCRRTLADYLQGRRNKFFRFYFASDPILLRALSETTPASDAHELSDAWRAILPMFQAFSLGTSDESNQDGHCQIKGVYNAHGEQLELTSPVQMGLQTDVWMTQLLSQVSRDVRQRIHALCGKLRARPAQAITLAFDSLRVAGLDASGDDRRNSGPEQRVATPVDLLDDEPDHGEASPQLPSGNNGQDSSAQGAAAAAAAAAARHSFYAPFNALQSLNSEPLQMTLMALRLHWTALLVWALELMSANRNGLKSAMSELSSWIHKVTSSSFFRKRGRKTAQQVFKMQAVLVLLTHFRELTNDLASVRCRDLSDFHWIKHPRWYIDPDHDQLEMHALQATLPFAGDFLGMPKAIFLQPLMMKGHVLLLNVLRQGGGVNGAPIPAISSSGEQPSHVVDHLGEMLGRHVYKITCTRSMNSTSVVRLLNGICFSEVWGVLDDVAQLPDHVLVMAVEHLRLMRFRMQNTFPMASSGQEDVEEPDSPRSGHLQKTSVQDILSGYTAYHGCPFAVFATFHVSNPPDKIPRHLRDAFRDIKCIRPDPKAIIRICTMAAGLFAHAEDVAEAATQALSLCQDLFQNRSELSFGFRAWQKILRTIPEVLARVEAIKNEELALNEAPRRGSNLASGSAHQRVGSVLANKVSNPRRHGTLTAAKHTHRVAADEVERLAVACAIFEFYQSALDSRDQHTIAEVAETVAPKFRLLYPRLKMPVGPANEHLLRMASLRGLTTNGTWLATAHALHSALQASAVTIVLGEPGVGKSTLIETLIGSYAGDETAQFGKPRIHHVYPVCIDHARLFGGVLNEVDWVDGLLTDIVRRAREAGDESTCHWIHLDGNLDGTWASILNCYFLGDEEPTMTLGLGDKLTVPRNVKWIVETADADSPHLQELVEHARVVRVSSTCFEAMHFLEPWLATRRSQEAAILRDLINKIFLPMVEYLQENQPHAVIAVALSTQVRTFSQLLTALLANSVSAAMILPEDNIECYVLFATTWSLGGGLHETERAPFHEAMNKLSLLLPDEQSGLTVFDYNISPLADWESWAELATDREYDRAMQGNEPELFYTPEVVCGHTLLSLLEDTEANVFVVGPYGCGKSQTVQAFLESGLKDAAVNAYAVTSSTFAGHFQRFMSRNTVQRTGQVYGAEGGKPFIIAADDLDSSRTLGEDHAELNELYETLRLLLETGQCFPATQPRRDALDHPARSEASGNVPNNNGGAAAKGMAQDKDRFASVRWIADVRIIATGQPQMAGTETVDSFSRLARHFTVIYLPNSQPQSNQRILAALMASNLPQVAPSGVMRDTESGDAASGHQQLMERDQHYLQVLMELDELSRMLVQLADRWKGQLVPISPDSFHVACTFRSQAAIAKGMARADLLTLTQTERVALWYEECIAVLADRMTLAEHHSRFMQLLHGVLADSETFAPLVPFLNRPYTAPSVIEEDVVAPLADQSTYDAAAAATDGTSLSNYNLVPFRRDYSWAMANSDLEAANSPLAHVQQQLSAAGLCVLDVFERVSLAYDQIHMSAVTLPLTTFVDELWGACFPHAPPRADLEASIRAALDSHVETVSHLDAAELNATASAMVSWPPAHSEASAWPDTFIDFVEAEAVVPVSAAGEEHRQGSCLASRWPILKGRLQQICQDKLEETGHLWSLAPRMLHHIQRLLRVINMPQGHAVFVAPPLARLTVAIECAAIVAQSEMRKMAFTDLSGFHREMRALYRNCGTKNQRCVAVIEGNVLTNDILAEINSYIAVGSIDSLFSLEEERALMEGFQANASDAALESPSTLFKRRLRNNLHFVFLFENWTGQLAEFAQAFPTWFANSYICNVTPLNAVTHRQESVALLLHHPCMRHMSVSGVLQAGQLLEEVCASARSLDLDGLGDYHAKLMAALSHSRLLERVERYDLLHLHRCLQAFVRVYERERISTEDRKAQLQAVIDTCGSTDARITALERERKDNEICLAKLAKQIDAVLGELAHSAADVIDGMADDGFESDDDEHMLNTFMNKRRQTLVAPHGETHGMLVRMALDSAFRRVADAQARLSLKRIDAVRTLPNPPEQIRHVADMLMIALRRPLPSDAATRRNQRTFIDNWAHTAKQLQDPLLLPAIQKFDVRQMDQEQYELLETYVQNAHISETQTRHASKDAAVLLQWIMSMLAYRREVDNVRATASSPLLATADRHSEAVIETATEAANDQPSAKTPAHASSVTTNSAQDQGLPPSSSIGQASHDNVSDAANSVSATGGTHESESRPSSALAQTAVPADAEEKEKEKTQRRSTDAATLASEALLADSNVGGSGSRPSSAAALLSPKTGEDLLRQSTDIAAAQNRYARLVGELQAYEDSQTKLEQSLQAARQQRASFSPYIEAWQAELDSLIIGGVVCLRNALLIAASVALTSQASDVQRRVARESFVRVTAHVVKDRLRFESATEQLRRQPPSLIQTLQSSSKLYGAEDSHVTPPRARRSSEVAARTTRGRRSSLVATLETARLQPINPGRSSSLSMPVFDEVAEREQQMLAHFPVVFDTICLHEYITGLDIDVEDDLGLHQALHFNSETLLHSRLSMTWFRHEWCMLYDPAGLAVSWLQRELQQAPRSAGYADYHLRPQSLRLVKFTSQNLRAEIKLALGMGSFVIMTEITDSAWRDPVVLSLLRRQESETSQGGRALVLAGEVVEWNPAFKLVLVCQTPVPVPQHLQEHVHQVSLVPTITEWHRTFFARLVLSKLPGLHAALSQSMGTLASETIRAHKLRQRLLQLLATPATQEAASPVAAPSALRMPAPSGGAVELSGRVPQTLEEWAAEIVATQREYSLLAGRATATRAEAEKLMSTLVQYDTVALEVASLAHAACIAPALDSTYLVPDVLLMAFDSAVQKALSSGNVSGVELGGVMVGEFFGRIRPQLSEANCKVLEMVLALQLETLGPAPDDISLEEFYQWLQRPDPQLEHDWPTFDVGPAVDSKGGIVPLADLKARVAQVEARIVSATAEVRDTEWLAPLADFVEPIARHRGDWVTWKDGPVPETMALPSGPSWLPGPGTRHFLMILGALRPDRFAQACDVYSQRYLRLRSDVRANIRNIVETITAAGSAHPTVVQCVEPRSTARAFVAQCAEAPEYVIMSVGEHAQPKAVLAHLRMAMARGWWLFLADIESNINLAMTCFRVARAAMRTQRHDQFRLFLLVTGTAHLPEPLLTCCTMVSAAAESTLRRRLAQYLSDLPLRLVTCSSRPEWLHLVHNICLCHLVFQGRALFGSIGWRSTVEFPQNYLDEALDFAAAVYASQSGGSQRMVALRHYMELQYGSALTNQHDRRMLSTLLSMWISNSACKPGYEFFRTAAPPGSNAFQGLESYKMPSINPRLKSRQAQMLDLARQVASSLSLDDAALSSICQLSTAESVKETPSENVSFLLREALRVLLPWLDESGQSAARSNHLARNISSANMPSRLSKPRRSSMTMASVKRTTARARGRDRSERQPLVVHEDRLLPVEVVRVMSLLPSEASLVKTLRKLSSANFNPAANRCFQIQLESVLRSVRRIFRDMQALECLVRGVFAKSPYLVEILRCIADNRVPPSWEGLASPQHATILIRSEQECYTGRSRELIHTTRLASVLAALKIKSVLSNGEGTRFSAEATTREREHLREPPTEGMFVHGVTLYGCYWDNPPGEVREHPLFVATPLPVIHVHYSLPKPPDEGRTRRVARADDLRKKGPLQLPLLRGLSHSYGDDNELFEVTFTSDAFESSNQLVLRGCCVTMDE</sequence>
<dbReference type="Pfam" id="PF08393">
    <property type="entry name" value="DHC_N2"/>
    <property type="match status" value="1"/>
</dbReference>
<feature type="domain" description="Dynein heavy chain AAA module D4" evidence="7">
    <location>
        <begin position="3496"/>
        <end position="3665"/>
    </location>
</feature>
<dbReference type="InterPro" id="IPR027417">
    <property type="entry name" value="P-loop_NTPase"/>
</dbReference>
<dbReference type="eggNOG" id="KOG3595">
    <property type="taxonomic scope" value="Eukaryota"/>
</dbReference>
<dbReference type="InterPro" id="IPR026983">
    <property type="entry name" value="DHC"/>
</dbReference>
<dbReference type="Gene3D" id="1.20.920.30">
    <property type="match status" value="1"/>
</dbReference>
<dbReference type="GO" id="GO:0051959">
    <property type="term" value="F:dynein light intermediate chain binding"/>
    <property type="evidence" value="ECO:0000318"/>
    <property type="project" value="GO_Central"/>
</dbReference>
<dbReference type="FunFam" id="3.40.50.300:FF:003809">
    <property type="entry name" value="Dynein heavy chain 5, axonemal"/>
    <property type="match status" value="1"/>
</dbReference>
<feature type="region of interest" description="Disordered" evidence="3">
    <location>
        <begin position="1997"/>
        <end position="2045"/>
    </location>
</feature>
<dbReference type="InterPro" id="IPR024317">
    <property type="entry name" value="Dynein_heavy_chain_D4_dom"/>
</dbReference>
<dbReference type="GO" id="GO:0097729">
    <property type="term" value="C:9+2 motile cilium"/>
    <property type="evidence" value="ECO:0000318"/>
    <property type="project" value="GO_Central"/>
</dbReference>
<feature type="domain" description="Dynein heavy chain ATP-binding dynein motor region" evidence="8">
    <location>
        <begin position="4405"/>
        <end position="4594"/>
    </location>
</feature>
<keyword evidence="12" id="KW-1185">Reference proteome</keyword>
<dbReference type="Pfam" id="PF17852">
    <property type="entry name" value="Dynein_AAA_lid"/>
    <property type="match status" value="1"/>
</dbReference>
<dbReference type="InterPro" id="IPR013602">
    <property type="entry name" value="Dynein_heavy_linker"/>
</dbReference>
<dbReference type="GO" id="GO:0005524">
    <property type="term" value="F:ATP binding"/>
    <property type="evidence" value="ECO:0007669"/>
    <property type="project" value="InterPro"/>
</dbReference>
<feature type="region of interest" description="Disordered" evidence="3">
    <location>
        <begin position="4028"/>
        <end position="4119"/>
    </location>
</feature>
<evidence type="ECO:0000259" key="4">
    <source>
        <dbReference type="Pfam" id="PF08385"/>
    </source>
</evidence>
<dbReference type="Pfam" id="PF12780">
    <property type="entry name" value="AAA_8"/>
    <property type="match status" value="1"/>
</dbReference>
<dbReference type="RefSeq" id="XP_001742670.1">
    <property type="nucleotide sequence ID" value="XM_001742618.1"/>
</dbReference>
<dbReference type="Gene3D" id="1.20.1270.280">
    <property type="match status" value="1"/>
</dbReference>
<dbReference type="InterPro" id="IPR042222">
    <property type="entry name" value="Dynein_2_N"/>
</dbReference>
<dbReference type="Gene3D" id="1.10.472.130">
    <property type="match status" value="1"/>
</dbReference>
<dbReference type="InParanoid" id="A9UPQ0"/>
<dbReference type="Gene3D" id="3.20.180.20">
    <property type="entry name" value="Dynein heavy chain, N-terminal domain 2"/>
    <property type="match status" value="1"/>
</dbReference>
<evidence type="ECO:0000259" key="8">
    <source>
        <dbReference type="Pfam" id="PF12781"/>
    </source>
</evidence>
<dbReference type="Pfam" id="PF18198">
    <property type="entry name" value="AAA_lid_11"/>
    <property type="match status" value="1"/>
</dbReference>
<dbReference type="FunFam" id="1.10.8.720:FF:000015">
    <property type="entry name" value="Dynein heavy chain 5, axonemal"/>
    <property type="match status" value="1"/>
</dbReference>
<dbReference type="Proteomes" id="UP000001357">
    <property type="component" value="Unassembled WGS sequence"/>
</dbReference>
<dbReference type="Pfam" id="PF12775">
    <property type="entry name" value="AAA_7"/>
    <property type="match status" value="1"/>
</dbReference>
<feature type="compositionally biased region" description="Low complexity" evidence="3">
    <location>
        <begin position="3050"/>
        <end position="3065"/>
    </location>
</feature>
<feature type="coiled-coil region" evidence="2">
    <location>
        <begin position="4161"/>
        <end position="4195"/>
    </location>
</feature>
<dbReference type="GeneID" id="5887955"/>
<evidence type="ECO:0000256" key="3">
    <source>
        <dbReference type="SAM" id="MobiDB-lite"/>
    </source>
</evidence>
<reference evidence="11 12" key="1">
    <citation type="journal article" date="2008" name="Nature">
        <title>The genome of the choanoflagellate Monosiga brevicollis and the origin of metazoans.</title>
        <authorList>
            <consortium name="JGI Sequencing"/>
            <person name="King N."/>
            <person name="Westbrook M.J."/>
            <person name="Young S.L."/>
            <person name="Kuo A."/>
            <person name="Abedin M."/>
            <person name="Chapman J."/>
            <person name="Fairclough S."/>
            <person name="Hellsten U."/>
            <person name="Isogai Y."/>
            <person name="Letunic I."/>
            <person name="Marr M."/>
            <person name="Pincus D."/>
            <person name="Putnam N."/>
            <person name="Rokas A."/>
            <person name="Wright K.J."/>
            <person name="Zuzow R."/>
            <person name="Dirks W."/>
            <person name="Good M."/>
            <person name="Goodstein D."/>
            <person name="Lemons D."/>
            <person name="Li W."/>
            <person name="Lyons J.B."/>
            <person name="Morris A."/>
            <person name="Nichols S."/>
            <person name="Richter D.J."/>
            <person name="Salamov A."/>
            <person name="Bork P."/>
            <person name="Lim W.A."/>
            <person name="Manning G."/>
            <person name="Miller W.T."/>
            <person name="McGinnis W."/>
            <person name="Shapiro H."/>
            <person name="Tjian R."/>
            <person name="Grigoriev I.V."/>
            <person name="Rokhsar D."/>
        </authorList>
    </citation>
    <scope>NUCLEOTIDE SEQUENCE [LARGE SCALE GENOMIC DNA]</scope>
    <source>
        <strain evidence="12">MX1 / ATCC 50154</strain>
    </source>
</reference>
<dbReference type="Gene3D" id="1.10.287.2620">
    <property type="match status" value="1"/>
</dbReference>
<dbReference type="PANTHER" id="PTHR10676:SF401">
    <property type="entry name" value="DYNEIN HEAVY CHAIN LINKER DOMAIN-CONTAINING PROTEIN"/>
    <property type="match status" value="1"/>
</dbReference>
<feature type="domain" description="Dynein heavy chain AAA lid" evidence="10">
    <location>
        <begin position="5062"/>
        <end position="5167"/>
    </location>
</feature>
<dbReference type="Gene3D" id="3.40.50.300">
    <property type="entry name" value="P-loop containing nucleotide triphosphate hydrolases"/>
    <property type="match status" value="6"/>
</dbReference>
<dbReference type="GO" id="GO:0008569">
    <property type="term" value="F:minus-end-directed microtubule motor activity"/>
    <property type="evidence" value="ECO:0000318"/>
    <property type="project" value="GO_Central"/>
</dbReference>
<dbReference type="STRING" id="81824.A9UPQ0"/>
<evidence type="ECO:0000256" key="1">
    <source>
        <dbReference type="ARBA" id="ARBA00023054"/>
    </source>
</evidence>
<evidence type="ECO:0000259" key="9">
    <source>
        <dbReference type="Pfam" id="PF17852"/>
    </source>
</evidence>
<dbReference type="SUPFAM" id="SSF52540">
    <property type="entry name" value="P-loop containing nucleoside triphosphate hydrolases"/>
    <property type="match status" value="2"/>
</dbReference>
<dbReference type="GO" id="GO:0030286">
    <property type="term" value="C:dynein complex"/>
    <property type="evidence" value="ECO:0000318"/>
    <property type="project" value="GO_Central"/>
</dbReference>
<dbReference type="Pfam" id="PF08385">
    <property type="entry name" value="DHC_N1"/>
    <property type="match status" value="2"/>
</dbReference>
<protein>
    <submittedName>
        <fullName evidence="11">Uncharacterized protein</fullName>
    </submittedName>
</protein>
<feature type="coiled-coil region" evidence="2">
    <location>
        <begin position="1520"/>
        <end position="1550"/>
    </location>
</feature>
<dbReference type="OMA" id="HLRNSFD"/>
<feature type="compositionally biased region" description="Polar residues" evidence="3">
    <location>
        <begin position="4029"/>
        <end position="4095"/>
    </location>
</feature>
<dbReference type="Gene3D" id="1.10.8.720">
    <property type="entry name" value="Region D6 of dynein motor"/>
    <property type="match status" value="1"/>
</dbReference>
<feature type="region of interest" description="Disordered" evidence="3">
    <location>
        <begin position="5270"/>
        <end position="5301"/>
    </location>
</feature>
<dbReference type="Gene3D" id="1.20.140.100">
    <property type="entry name" value="Dynein heavy chain, N-terminal domain 2"/>
    <property type="match status" value="1"/>
</dbReference>
<dbReference type="FunFam" id="3.20.180.20:FF:000017">
    <property type="entry name" value="Ciliary dynein heavy chain 11"/>
    <property type="match status" value="1"/>
</dbReference>
<feature type="region of interest" description="Disordered" evidence="3">
    <location>
        <begin position="4288"/>
        <end position="4314"/>
    </location>
</feature>
<evidence type="ECO:0000259" key="7">
    <source>
        <dbReference type="Pfam" id="PF12780"/>
    </source>
</evidence>
<feature type="coiled-coil region" evidence="2">
    <location>
        <begin position="1374"/>
        <end position="1408"/>
    </location>
</feature>
<feature type="domain" description="Dynein heavy chain tail" evidence="4">
    <location>
        <begin position="657"/>
        <end position="1004"/>
    </location>
</feature>
<dbReference type="InterPro" id="IPR013594">
    <property type="entry name" value="Dynein_heavy_tail"/>
</dbReference>
<dbReference type="Pfam" id="PF12781">
    <property type="entry name" value="AAA_9"/>
    <property type="match status" value="1"/>
</dbReference>
<feature type="domain" description="Dynein heavy chain linker" evidence="5">
    <location>
        <begin position="1565"/>
        <end position="1970"/>
    </location>
</feature>
<evidence type="ECO:0000259" key="5">
    <source>
        <dbReference type="Pfam" id="PF08393"/>
    </source>
</evidence>
<dbReference type="InterPro" id="IPR035706">
    <property type="entry name" value="AAA_9"/>
</dbReference>
<name>A9UPQ0_MONBE</name>
<feature type="domain" description="Dynein heavy chain tail" evidence="4">
    <location>
        <begin position="366"/>
        <end position="529"/>
    </location>
</feature>
<gene>
    <name evidence="11" type="ORF">MONBRDRAFT_22149</name>
</gene>
<dbReference type="PANTHER" id="PTHR10676">
    <property type="entry name" value="DYNEIN HEAVY CHAIN FAMILY PROTEIN"/>
    <property type="match status" value="1"/>
</dbReference>
<feature type="region of interest" description="Disordered" evidence="3">
    <location>
        <begin position="85"/>
        <end position="132"/>
    </location>
</feature>
<dbReference type="Gene3D" id="1.20.58.1120">
    <property type="match status" value="1"/>
</dbReference>
<keyword evidence="1 2" id="KW-0175">Coiled coil</keyword>
<dbReference type="InterPro" id="IPR041658">
    <property type="entry name" value="AAA_lid_11"/>
</dbReference>
<dbReference type="GO" id="GO:0045505">
    <property type="term" value="F:dynein intermediate chain binding"/>
    <property type="evidence" value="ECO:0000318"/>
    <property type="project" value="GO_Central"/>
</dbReference>
<feature type="domain" description="Dynein heavy chain AAA 5 extension" evidence="9">
    <location>
        <begin position="2771"/>
        <end position="2889"/>
    </location>
</feature>
<feature type="compositionally biased region" description="Polar residues" evidence="3">
    <location>
        <begin position="2031"/>
        <end position="2044"/>
    </location>
</feature>
<evidence type="ECO:0000313" key="11">
    <source>
        <dbReference type="EMBL" id="EDQ92908.1"/>
    </source>
</evidence>
<evidence type="ECO:0000259" key="10">
    <source>
        <dbReference type="Pfam" id="PF18198"/>
    </source>
</evidence>
<evidence type="ECO:0000313" key="12">
    <source>
        <dbReference type="Proteomes" id="UP000001357"/>
    </source>
</evidence>
<dbReference type="InterPro" id="IPR042228">
    <property type="entry name" value="Dynein_linker_3"/>
</dbReference>
<feature type="compositionally biased region" description="Basic and acidic residues" evidence="3">
    <location>
        <begin position="4103"/>
        <end position="4116"/>
    </location>
</feature>
<feature type="region of interest" description="Disordered" evidence="3">
    <location>
        <begin position="3042"/>
        <end position="3066"/>
    </location>
</feature>
<dbReference type="InterPro" id="IPR035699">
    <property type="entry name" value="AAA_6"/>
</dbReference>
<dbReference type="InterPro" id="IPR042219">
    <property type="entry name" value="AAA_lid_11_sf"/>
</dbReference>
<dbReference type="GO" id="GO:0060294">
    <property type="term" value="P:cilium movement involved in cell motility"/>
    <property type="evidence" value="ECO:0000318"/>
    <property type="project" value="GO_Central"/>
</dbReference>
<dbReference type="KEGG" id="mbr:MONBRDRAFT_22149"/>
<accession>A9UPQ0</accession>
<proteinExistence type="predicted"/>
<dbReference type="EMBL" id="CH991543">
    <property type="protein sequence ID" value="EDQ92908.1"/>
    <property type="molecule type" value="Genomic_DNA"/>
</dbReference>
<dbReference type="Pfam" id="PF12774">
    <property type="entry name" value="AAA_6"/>
    <property type="match status" value="1"/>
</dbReference>
<dbReference type="Gene3D" id="1.20.920.20">
    <property type="match status" value="1"/>
</dbReference>